<evidence type="ECO:0000256" key="1">
    <source>
        <dbReference type="SAM" id="Phobius"/>
    </source>
</evidence>
<gene>
    <name evidence="2" type="ORF">AB3G37_16100</name>
</gene>
<protein>
    <submittedName>
        <fullName evidence="2">Uncharacterized protein</fullName>
    </submittedName>
</protein>
<keyword evidence="1" id="KW-0472">Membrane</keyword>
<accession>A0AB39VMS1</accession>
<feature type="transmembrane region" description="Helical" evidence="1">
    <location>
        <begin position="35"/>
        <end position="56"/>
    </location>
</feature>
<keyword evidence="1" id="KW-0812">Transmembrane</keyword>
<name>A0AB39VMS1_9GAMM</name>
<evidence type="ECO:0000313" key="2">
    <source>
        <dbReference type="EMBL" id="XDU71073.1"/>
    </source>
</evidence>
<sequence>MAASTCVIAGLALAADVASIASASLEDQHPQASAILGWTSMALGVVSLGMSTAAAVQGFRSALKTRALASSVADVGASRQAGVGVAHAEPRLAFSVPGQQPQSLRSLAMAAATDDSRIRAKISLGTGELPTSLAKEAVFRRLGNLVNYHLSGGNHIDDIQDCFIQLLKSFTNKANGYQRKMVVENFERIYQAKFPEPRLNTFLLHFFQNNTV</sequence>
<proteinExistence type="predicted"/>
<dbReference type="EMBL" id="CP165628">
    <property type="protein sequence ID" value="XDU71073.1"/>
    <property type="molecule type" value="Genomic_DNA"/>
</dbReference>
<keyword evidence="1" id="KW-1133">Transmembrane helix</keyword>
<reference evidence="2" key="1">
    <citation type="submission" date="2024-07" db="EMBL/GenBank/DDBJ databases">
        <authorList>
            <person name="Biller S.J."/>
        </authorList>
    </citation>
    <scope>NUCLEOTIDE SEQUENCE</scope>
    <source>
        <strain evidence="2">WC2420</strain>
    </source>
</reference>
<dbReference type="AlphaFoldDB" id="A0AB39VMS1"/>
<dbReference type="RefSeq" id="WP_369788457.1">
    <property type="nucleotide sequence ID" value="NZ_CP165628.1"/>
</dbReference>
<organism evidence="2">
    <name type="scientific">Rouxiella sp. WC2420</name>
    <dbReference type="NCBI Taxonomy" id="3234145"/>
    <lineage>
        <taxon>Bacteria</taxon>
        <taxon>Pseudomonadati</taxon>
        <taxon>Pseudomonadota</taxon>
        <taxon>Gammaproteobacteria</taxon>
        <taxon>Enterobacterales</taxon>
        <taxon>Yersiniaceae</taxon>
        <taxon>Rouxiella</taxon>
    </lineage>
</organism>